<evidence type="ECO:0000256" key="4">
    <source>
        <dbReference type="ARBA" id="ARBA00022691"/>
    </source>
</evidence>
<comment type="caution">
    <text evidence="8">The sequence shown here is derived from an EMBL/GenBank/DDBJ whole genome shotgun (WGS) entry which is preliminary data.</text>
</comment>
<dbReference type="Pfam" id="PF00588">
    <property type="entry name" value="SpoU_methylase"/>
    <property type="match status" value="1"/>
</dbReference>
<organism evidence="8 9">
    <name type="scientific">Durusdinium trenchii</name>
    <dbReference type="NCBI Taxonomy" id="1381693"/>
    <lineage>
        <taxon>Eukaryota</taxon>
        <taxon>Sar</taxon>
        <taxon>Alveolata</taxon>
        <taxon>Dinophyceae</taxon>
        <taxon>Suessiales</taxon>
        <taxon>Symbiodiniaceae</taxon>
        <taxon>Durusdinium</taxon>
    </lineage>
</organism>
<keyword evidence="5" id="KW-0819">tRNA processing</keyword>
<accession>A0ABP0K467</accession>
<evidence type="ECO:0000256" key="2">
    <source>
        <dbReference type="ARBA" id="ARBA00022603"/>
    </source>
</evidence>
<dbReference type="InterPro" id="IPR029026">
    <property type="entry name" value="tRNA_m1G_MTases_N"/>
</dbReference>
<evidence type="ECO:0000256" key="3">
    <source>
        <dbReference type="ARBA" id="ARBA00022679"/>
    </source>
</evidence>
<feature type="domain" description="tRNA/rRNA methyltransferase SpoU type" evidence="7">
    <location>
        <begin position="36"/>
        <end position="187"/>
    </location>
</feature>
<dbReference type="SUPFAM" id="SSF75217">
    <property type="entry name" value="alpha/beta knot"/>
    <property type="match status" value="1"/>
</dbReference>
<sequence length="294" mass="32040">MDWELPFEEETASETTTVLRRDARLEQSARRRLEGLRVVLEDLCDPGNRAAILRSVEAFGLLHVHEVCHDVATGRRPAQTSTARGRSIVNGAEKWLNLHQHEGVEECIKSLQAAGFGVWAAVPPQQAGGRRLMPLDELCFGGKTALLFGSEARGVSTKAVESCDGCFTVPLFGLSESLNVSVCVAVSVHLAALKRRKALDLPKDMGDMEELQADGAAWRPACPREAERVRPDFGGNVPMCTRVRWRISSVFSDSGGEVVSLGCHKKKADHDSAAHRWVLVTSTDRALGTCLSSQ</sequence>
<keyword evidence="3" id="KW-0808">Transferase</keyword>
<keyword evidence="9" id="KW-1185">Reference proteome</keyword>
<keyword evidence="6" id="KW-0694">RNA-binding</keyword>
<dbReference type="InterPro" id="IPR001537">
    <property type="entry name" value="SpoU_MeTrfase"/>
</dbReference>
<evidence type="ECO:0000313" key="9">
    <source>
        <dbReference type="Proteomes" id="UP001642484"/>
    </source>
</evidence>
<dbReference type="InterPro" id="IPR029028">
    <property type="entry name" value="Alpha/beta_knot_MTases"/>
</dbReference>
<gene>
    <name evidence="8" type="ORF">CCMP2556_LOCUS14483</name>
</gene>
<dbReference type="CDD" id="cd18092">
    <property type="entry name" value="SpoU-like_TrmH"/>
    <property type="match status" value="1"/>
</dbReference>
<reference evidence="8 9" key="1">
    <citation type="submission" date="2024-02" db="EMBL/GenBank/DDBJ databases">
        <authorList>
            <person name="Chen Y."/>
            <person name="Shah S."/>
            <person name="Dougan E. K."/>
            <person name="Thang M."/>
            <person name="Chan C."/>
        </authorList>
    </citation>
    <scope>NUCLEOTIDE SEQUENCE [LARGE SCALE GENOMIC DNA]</scope>
</reference>
<dbReference type="InterPro" id="IPR033671">
    <property type="entry name" value="TrmH"/>
</dbReference>
<protein>
    <recommendedName>
        <fullName evidence="7">tRNA/rRNA methyltransferase SpoU type domain-containing protein</fullName>
    </recommendedName>
</protein>
<keyword evidence="4" id="KW-0949">S-adenosyl-L-methionine</keyword>
<evidence type="ECO:0000256" key="1">
    <source>
        <dbReference type="ARBA" id="ARBA00022555"/>
    </source>
</evidence>
<keyword evidence="2" id="KW-0489">Methyltransferase</keyword>
<evidence type="ECO:0000256" key="5">
    <source>
        <dbReference type="ARBA" id="ARBA00022694"/>
    </source>
</evidence>
<dbReference type="Gene3D" id="3.40.1280.10">
    <property type="match status" value="1"/>
</dbReference>
<keyword evidence="1" id="KW-0820">tRNA-binding</keyword>
<dbReference type="Proteomes" id="UP001642484">
    <property type="component" value="Unassembled WGS sequence"/>
</dbReference>
<evidence type="ECO:0000313" key="8">
    <source>
        <dbReference type="EMBL" id="CAK9021566.1"/>
    </source>
</evidence>
<proteinExistence type="predicted"/>
<name>A0ABP0K467_9DINO</name>
<dbReference type="PANTHER" id="PTHR43453:SF1">
    <property type="entry name" value="TRNA_RRNA METHYLTRANSFERASE SPOU TYPE DOMAIN-CONTAINING PROTEIN"/>
    <property type="match status" value="1"/>
</dbReference>
<evidence type="ECO:0000256" key="6">
    <source>
        <dbReference type="ARBA" id="ARBA00022884"/>
    </source>
</evidence>
<evidence type="ECO:0000259" key="7">
    <source>
        <dbReference type="Pfam" id="PF00588"/>
    </source>
</evidence>
<dbReference type="EMBL" id="CAXAMN010007446">
    <property type="protein sequence ID" value="CAK9021566.1"/>
    <property type="molecule type" value="Genomic_DNA"/>
</dbReference>
<dbReference type="PANTHER" id="PTHR43453">
    <property type="entry name" value="RRNA METHYLASE-LIKE"/>
    <property type="match status" value="1"/>
</dbReference>